<comment type="caution">
    <text evidence="1">The sequence shown here is derived from an EMBL/GenBank/DDBJ whole genome shotgun (WGS) entry which is preliminary data.</text>
</comment>
<name>A0ABP1NZ10_XYLVO</name>
<gene>
    <name evidence="1" type="ORF">XYLVIOL_LOCUS7692</name>
</gene>
<accession>A0ABP1NZ10</accession>
<proteinExistence type="predicted"/>
<organism evidence="1 2">
    <name type="scientific">Xylocopa violacea</name>
    <name type="common">Violet carpenter bee</name>
    <name type="synonym">Apis violacea</name>
    <dbReference type="NCBI Taxonomy" id="135666"/>
    <lineage>
        <taxon>Eukaryota</taxon>
        <taxon>Metazoa</taxon>
        <taxon>Ecdysozoa</taxon>
        <taxon>Arthropoda</taxon>
        <taxon>Hexapoda</taxon>
        <taxon>Insecta</taxon>
        <taxon>Pterygota</taxon>
        <taxon>Neoptera</taxon>
        <taxon>Endopterygota</taxon>
        <taxon>Hymenoptera</taxon>
        <taxon>Apocrita</taxon>
        <taxon>Aculeata</taxon>
        <taxon>Apoidea</taxon>
        <taxon>Anthophila</taxon>
        <taxon>Apidae</taxon>
        <taxon>Xylocopa</taxon>
        <taxon>Xylocopa</taxon>
    </lineage>
</organism>
<keyword evidence="2" id="KW-1185">Reference proteome</keyword>
<dbReference type="Proteomes" id="UP001642520">
    <property type="component" value="Unassembled WGS sequence"/>
</dbReference>
<protein>
    <submittedName>
        <fullName evidence="1">Uncharacterized protein</fullName>
    </submittedName>
</protein>
<evidence type="ECO:0000313" key="2">
    <source>
        <dbReference type="Proteomes" id="UP001642520"/>
    </source>
</evidence>
<sequence>MSTNRADIIQRKTCYSIPYKKKERHHEKMYPLIHNLYWQLFTKDKLAQQDRELDQEAHKDQDLSFCKFLSIFHSLLFLAVVCTVDSCDPAFADYSLIVYRKEFQAMVLHTRLTKEAELYGRYQAHSRNEVMLDAYCCFIHQHYPTVGEKNVLVKLPHSSFFRRKPISSINIHYQIFVLYIDALSPYCSPRIEAHFLFMARRFILCIPRVHKFYTRLTGMSMRRVSVIVRDSTLNYNCKRIDSFIKRTIVPQSSR</sequence>
<reference evidence="1 2" key="1">
    <citation type="submission" date="2024-08" db="EMBL/GenBank/DDBJ databases">
        <authorList>
            <person name="Will J Nash"/>
            <person name="Angela Man"/>
            <person name="Seanna McTaggart"/>
            <person name="Kendall Baker"/>
            <person name="Tom Barker"/>
            <person name="Leah Catchpole"/>
            <person name="Alex Durrant"/>
            <person name="Karim Gharbi"/>
            <person name="Naomi Irish"/>
            <person name="Gemy Kaithakottil"/>
            <person name="Debby Ku"/>
            <person name="Aaliyah Providence"/>
            <person name="Felix Shaw"/>
            <person name="David Swarbreck"/>
            <person name="Chris Watkins"/>
            <person name="Ann M. McCartney"/>
            <person name="Giulio Formenti"/>
            <person name="Alice Mouton"/>
            <person name="Noel Vella"/>
            <person name="Bjorn M von Reumont"/>
            <person name="Adriana Vella"/>
            <person name="Wilfried Haerty"/>
        </authorList>
    </citation>
    <scope>NUCLEOTIDE SEQUENCE [LARGE SCALE GENOMIC DNA]</scope>
</reference>
<dbReference type="EMBL" id="CAXAJV020001294">
    <property type="protein sequence ID" value="CAL7946264.1"/>
    <property type="molecule type" value="Genomic_DNA"/>
</dbReference>
<evidence type="ECO:0000313" key="1">
    <source>
        <dbReference type="EMBL" id="CAL7946264.1"/>
    </source>
</evidence>